<dbReference type="GO" id="GO:0016787">
    <property type="term" value="F:hydrolase activity"/>
    <property type="evidence" value="ECO:0007669"/>
    <property type="project" value="UniProtKB-KW"/>
</dbReference>
<dbReference type="InterPro" id="IPR014001">
    <property type="entry name" value="Helicase_ATP-bd"/>
</dbReference>
<organism evidence="6 7">
    <name type="scientific">Sphaeroforma arctica JP610</name>
    <dbReference type="NCBI Taxonomy" id="667725"/>
    <lineage>
        <taxon>Eukaryota</taxon>
        <taxon>Ichthyosporea</taxon>
        <taxon>Ichthyophonida</taxon>
        <taxon>Sphaeroforma</taxon>
    </lineage>
</organism>
<dbReference type="PANTHER" id="PTHR24031">
    <property type="entry name" value="RNA HELICASE"/>
    <property type="match status" value="1"/>
</dbReference>
<evidence type="ECO:0000313" key="6">
    <source>
        <dbReference type="EMBL" id="KNC85420.1"/>
    </source>
</evidence>
<gene>
    <name evidence="6" type="ORF">SARC_02372</name>
</gene>
<dbReference type="Pfam" id="PF00270">
    <property type="entry name" value="DEAD"/>
    <property type="match status" value="1"/>
</dbReference>
<dbReference type="OrthoDB" id="10259640at2759"/>
<sequence length="188" mass="20549">MGKVKRSQNKPMAKAQAANELTEIKRLDKLCETVGLEENEGTESAITTKFSSLPISNQTKMGLKEAGYLDMTNIQYKAIPAALRGKDVLVAARTGSGKTLAFVLPIIETLYRQKWSDLFGLGALVISPTRELAYQTFEVLRKVGKKHTLSAGLVIGGKDVEAEQGTISRMNILVCTPGRLLQHMDETP</sequence>
<evidence type="ECO:0000259" key="5">
    <source>
        <dbReference type="PROSITE" id="PS51192"/>
    </source>
</evidence>
<dbReference type="GO" id="GO:0003724">
    <property type="term" value="F:RNA helicase activity"/>
    <property type="evidence" value="ECO:0007669"/>
    <property type="project" value="UniProtKB-EC"/>
</dbReference>
<dbReference type="InterPro" id="IPR011545">
    <property type="entry name" value="DEAD/DEAH_box_helicase_dom"/>
</dbReference>
<dbReference type="GeneID" id="25902876"/>
<accession>A0A0L0G8T7</accession>
<comment type="catalytic activity">
    <reaction evidence="4">
        <text>ATP + H2O = ADP + phosphate + H(+)</text>
        <dbReference type="Rhea" id="RHEA:13065"/>
        <dbReference type="ChEBI" id="CHEBI:15377"/>
        <dbReference type="ChEBI" id="CHEBI:15378"/>
        <dbReference type="ChEBI" id="CHEBI:30616"/>
        <dbReference type="ChEBI" id="CHEBI:43474"/>
        <dbReference type="ChEBI" id="CHEBI:456216"/>
        <dbReference type="EC" id="3.6.4.13"/>
    </reaction>
</comment>
<evidence type="ECO:0000256" key="1">
    <source>
        <dbReference type="ARBA" id="ARBA00022741"/>
    </source>
</evidence>
<dbReference type="Gene3D" id="3.40.50.300">
    <property type="entry name" value="P-loop containing nucleotide triphosphate hydrolases"/>
    <property type="match status" value="1"/>
</dbReference>
<dbReference type="PROSITE" id="PS51192">
    <property type="entry name" value="HELICASE_ATP_BIND_1"/>
    <property type="match status" value="1"/>
</dbReference>
<dbReference type="GO" id="GO:0005524">
    <property type="term" value="F:ATP binding"/>
    <property type="evidence" value="ECO:0007669"/>
    <property type="project" value="UniProtKB-UniRule"/>
</dbReference>
<dbReference type="eggNOG" id="KOG0343">
    <property type="taxonomic scope" value="Eukaryota"/>
</dbReference>
<feature type="non-terminal residue" evidence="6">
    <location>
        <position position="188"/>
    </location>
</feature>
<evidence type="ECO:0000313" key="7">
    <source>
        <dbReference type="Proteomes" id="UP000054560"/>
    </source>
</evidence>
<protein>
    <recommendedName>
        <fullName evidence="4">ATP-dependent RNA helicase</fullName>
        <ecNumber evidence="4">3.6.4.13</ecNumber>
    </recommendedName>
</protein>
<keyword evidence="7" id="KW-1185">Reference proteome</keyword>
<keyword evidence="3 4" id="KW-0067">ATP-binding</keyword>
<dbReference type="InterPro" id="IPR027417">
    <property type="entry name" value="P-loop_NTPase"/>
</dbReference>
<keyword evidence="4" id="KW-0694">RNA-binding</keyword>
<evidence type="ECO:0000256" key="3">
    <source>
        <dbReference type="ARBA" id="ARBA00022840"/>
    </source>
</evidence>
<evidence type="ECO:0000256" key="4">
    <source>
        <dbReference type="RuleBase" id="RU365068"/>
    </source>
</evidence>
<dbReference type="SMART" id="SM00487">
    <property type="entry name" value="DEXDc"/>
    <property type="match status" value="1"/>
</dbReference>
<dbReference type="RefSeq" id="XP_014159322.1">
    <property type="nucleotide sequence ID" value="XM_014303847.1"/>
</dbReference>
<dbReference type="EC" id="3.6.4.13" evidence="4"/>
<proteinExistence type="inferred from homology"/>
<reference evidence="6 7" key="1">
    <citation type="submission" date="2011-02" db="EMBL/GenBank/DDBJ databases">
        <title>The Genome Sequence of Sphaeroforma arctica JP610.</title>
        <authorList>
            <consortium name="The Broad Institute Genome Sequencing Platform"/>
            <person name="Russ C."/>
            <person name="Cuomo C."/>
            <person name="Young S.K."/>
            <person name="Zeng Q."/>
            <person name="Gargeya S."/>
            <person name="Alvarado L."/>
            <person name="Berlin A."/>
            <person name="Chapman S.B."/>
            <person name="Chen Z."/>
            <person name="Freedman E."/>
            <person name="Gellesch M."/>
            <person name="Goldberg J."/>
            <person name="Griggs A."/>
            <person name="Gujja S."/>
            <person name="Heilman E."/>
            <person name="Heiman D."/>
            <person name="Howarth C."/>
            <person name="Mehta T."/>
            <person name="Neiman D."/>
            <person name="Pearson M."/>
            <person name="Roberts A."/>
            <person name="Saif S."/>
            <person name="Shea T."/>
            <person name="Shenoy N."/>
            <person name="Sisk P."/>
            <person name="Stolte C."/>
            <person name="Sykes S."/>
            <person name="White J."/>
            <person name="Yandava C."/>
            <person name="Burger G."/>
            <person name="Gray M.W."/>
            <person name="Holland P.W.H."/>
            <person name="King N."/>
            <person name="Lang F.B.F."/>
            <person name="Roger A.J."/>
            <person name="Ruiz-Trillo I."/>
            <person name="Haas B."/>
            <person name="Nusbaum C."/>
            <person name="Birren B."/>
        </authorList>
    </citation>
    <scope>NUCLEOTIDE SEQUENCE [LARGE SCALE GENOMIC DNA]</scope>
    <source>
        <strain evidence="6 7">JP610</strain>
    </source>
</reference>
<keyword evidence="2 4" id="KW-0378">Hydrolase</keyword>
<dbReference type="GO" id="GO:0003723">
    <property type="term" value="F:RNA binding"/>
    <property type="evidence" value="ECO:0007669"/>
    <property type="project" value="UniProtKB-UniRule"/>
</dbReference>
<comment type="function">
    <text evidence="4">RNA helicase.</text>
</comment>
<dbReference type="SUPFAM" id="SSF52540">
    <property type="entry name" value="P-loop containing nucleoside triphosphate hydrolases"/>
    <property type="match status" value="1"/>
</dbReference>
<feature type="domain" description="Helicase ATP-binding" evidence="5">
    <location>
        <begin position="79"/>
        <end position="188"/>
    </location>
</feature>
<name>A0A0L0G8T7_9EUKA</name>
<dbReference type="EMBL" id="KQ241702">
    <property type="protein sequence ID" value="KNC85420.1"/>
    <property type="molecule type" value="Genomic_DNA"/>
</dbReference>
<keyword evidence="4" id="KW-0347">Helicase</keyword>
<dbReference type="Proteomes" id="UP000054560">
    <property type="component" value="Unassembled WGS sequence"/>
</dbReference>
<comment type="similarity">
    <text evidence="4">Belongs to the DEAD box helicase family.</text>
</comment>
<dbReference type="STRING" id="667725.A0A0L0G8T7"/>
<evidence type="ECO:0000256" key="2">
    <source>
        <dbReference type="ARBA" id="ARBA00022801"/>
    </source>
</evidence>
<comment type="domain">
    <text evidence="4">The Q motif is unique to and characteristic of the DEAD box family of RNA helicases and controls ATP binding and hydrolysis.</text>
</comment>
<dbReference type="AlphaFoldDB" id="A0A0L0G8T7"/>
<keyword evidence="1 4" id="KW-0547">Nucleotide-binding</keyword>